<dbReference type="InterPro" id="IPR003838">
    <property type="entry name" value="ABC3_permease_C"/>
</dbReference>
<feature type="transmembrane region" description="Helical" evidence="6">
    <location>
        <begin position="400"/>
        <end position="422"/>
    </location>
</feature>
<feature type="transmembrane region" description="Helical" evidence="6">
    <location>
        <begin position="482"/>
        <end position="503"/>
    </location>
</feature>
<dbReference type="PANTHER" id="PTHR30572">
    <property type="entry name" value="MEMBRANE COMPONENT OF TRANSPORTER-RELATED"/>
    <property type="match status" value="1"/>
</dbReference>
<evidence type="ECO:0000259" key="8">
    <source>
        <dbReference type="Pfam" id="PF12704"/>
    </source>
</evidence>
<feature type="transmembrane region" description="Helical" evidence="6">
    <location>
        <begin position="303"/>
        <end position="326"/>
    </location>
</feature>
<feature type="domain" description="ABC3 transporter permease C-terminal" evidence="7">
    <location>
        <begin position="269"/>
        <end position="382"/>
    </location>
</feature>
<evidence type="ECO:0000256" key="1">
    <source>
        <dbReference type="ARBA" id="ARBA00004651"/>
    </source>
</evidence>
<organism evidence="9 10">
    <name type="scientific">Eiseniibacteriota bacterium</name>
    <dbReference type="NCBI Taxonomy" id="2212470"/>
    <lineage>
        <taxon>Bacteria</taxon>
        <taxon>Candidatus Eiseniibacteriota</taxon>
    </lineage>
</organism>
<evidence type="ECO:0000256" key="3">
    <source>
        <dbReference type="ARBA" id="ARBA00022692"/>
    </source>
</evidence>
<comment type="subcellular location">
    <subcellularLocation>
        <location evidence="1">Cell membrane</location>
        <topology evidence="1">Multi-pass membrane protein</topology>
    </subcellularLocation>
</comment>
<dbReference type="Pfam" id="PF12704">
    <property type="entry name" value="MacB_PCD"/>
    <property type="match status" value="1"/>
</dbReference>
<sequence>MNAVWRRVLLRRLLEEWPRTALTLLGVGLGVAVFVAIRLASHSALASFGDTVDAVAGKANLEVSASSEGMDERLYPIIRETPGVSAAAPVIEVYARAHAGGASRVRAARPVDEWPETVLVLGLDAFAEGPFQRMRGAGAGAQGAPSFELALPRAAFVTASFAARQGLRAGDTLRVLAGGRPEPLIVRRVLEAGGLDQALGGSVVIVDIATAQDIFHRDGRIDRVDLLVPPRQRDRVRDALARRLPGDLTVDLPRGRTRQVENMVRAFTFLIFNAVALSVLRWRREIGVLRAVGLTRSQVTKLFLSEGLFFGAGGGALGIVIGAWLARGALALVGRTLTDLYMVRQVSELHPDPAADALGLGLGVLAATVSALAPAIEAARTAPGVTLRQGLWIEAQPLPLRRWTMAGAMLLVAAVAVSAWTVSAGRPAGGFVSAFLALAGFALLAPACTRVGERALGGALRRLLGIAGTLGTRYLRDAIARTSAAVAALMVAVGMWVALDVMVGSFRRAIARPWASRIFPRASSRGCGRSPG</sequence>
<name>A0A538U664_UNCEI</name>
<feature type="transmembrane region" description="Helical" evidence="6">
    <location>
        <begin position="263"/>
        <end position="282"/>
    </location>
</feature>
<dbReference type="PANTHER" id="PTHR30572:SF17">
    <property type="entry name" value="ABC3 TRANSPORTER PERMEASE PROTEIN DOMAIN-CONTAINING PROTEIN"/>
    <property type="match status" value="1"/>
</dbReference>
<dbReference type="GO" id="GO:0005886">
    <property type="term" value="C:plasma membrane"/>
    <property type="evidence" value="ECO:0007669"/>
    <property type="project" value="UniProtKB-SubCell"/>
</dbReference>
<dbReference type="Pfam" id="PF02687">
    <property type="entry name" value="FtsX"/>
    <property type="match status" value="1"/>
</dbReference>
<keyword evidence="4 6" id="KW-1133">Transmembrane helix</keyword>
<evidence type="ECO:0000313" key="10">
    <source>
        <dbReference type="Proteomes" id="UP000319836"/>
    </source>
</evidence>
<dbReference type="GO" id="GO:0022857">
    <property type="term" value="F:transmembrane transporter activity"/>
    <property type="evidence" value="ECO:0007669"/>
    <property type="project" value="TreeGrafter"/>
</dbReference>
<proteinExistence type="predicted"/>
<dbReference type="EMBL" id="VBPA01000128">
    <property type="protein sequence ID" value="TMQ71386.1"/>
    <property type="molecule type" value="Genomic_DNA"/>
</dbReference>
<keyword evidence="5 6" id="KW-0472">Membrane</keyword>
<feature type="domain" description="MacB-like periplasmic core" evidence="8">
    <location>
        <begin position="20"/>
        <end position="241"/>
    </location>
</feature>
<evidence type="ECO:0000256" key="4">
    <source>
        <dbReference type="ARBA" id="ARBA00022989"/>
    </source>
</evidence>
<gene>
    <name evidence="9" type="ORF">E6K80_05715</name>
</gene>
<evidence type="ECO:0000256" key="2">
    <source>
        <dbReference type="ARBA" id="ARBA00022475"/>
    </source>
</evidence>
<keyword evidence="3 6" id="KW-0812">Transmembrane</keyword>
<accession>A0A538U664</accession>
<evidence type="ECO:0000259" key="7">
    <source>
        <dbReference type="Pfam" id="PF02687"/>
    </source>
</evidence>
<evidence type="ECO:0000256" key="5">
    <source>
        <dbReference type="ARBA" id="ARBA00023136"/>
    </source>
</evidence>
<feature type="transmembrane region" description="Helical" evidence="6">
    <location>
        <begin position="357"/>
        <end position="379"/>
    </location>
</feature>
<feature type="transmembrane region" description="Helical" evidence="6">
    <location>
        <begin position="21"/>
        <end position="40"/>
    </location>
</feature>
<keyword evidence="2" id="KW-1003">Cell membrane</keyword>
<reference evidence="9 10" key="1">
    <citation type="journal article" date="2019" name="Nat. Microbiol.">
        <title>Mediterranean grassland soil C-N compound turnover is dependent on rainfall and depth, and is mediated by genomically divergent microorganisms.</title>
        <authorList>
            <person name="Diamond S."/>
            <person name="Andeer P.F."/>
            <person name="Li Z."/>
            <person name="Crits-Christoph A."/>
            <person name="Burstein D."/>
            <person name="Anantharaman K."/>
            <person name="Lane K.R."/>
            <person name="Thomas B.C."/>
            <person name="Pan C."/>
            <person name="Northen T.R."/>
            <person name="Banfield J.F."/>
        </authorList>
    </citation>
    <scope>NUCLEOTIDE SEQUENCE [LARGE SCALE GENOMIC DNA]</scope>
    <source>
        <strain evidence="9">WS_10</strain>
    </source>
</reference>
<evidence type="ECO:0000313" key="9">
    <source>
        <dbReference type="EMBL" id="TMQ71386.1"/>
    </source>
</evidence>
<dbReference type="InterPro" id="IPR050250">
    <property type="entry name" value="Macrolide_Exporter_MacB"/>
</dbReference>
<feature type="transmembrane region" description="Helical" evidence="6">
    <location>
        <begin position="428"/>
        <end position="447"/>
    </location>
</feature>
<dbReference type="Proteomes" id="UP000319836">
    <property type="component" value="Unassembled WGS sequence"/>
</dbReference>
<dbReference type="InterPro" id="IPR025857">
    <property type="entry name" value="MacB_PCD"/>
</dbReference>
<evidence type="ECO:0000256" key="6">
    <source>
        <dbReference type="SAM" id="Phobius"/>
    </source>
</evidence>
<protein>
    <submittedName>
        <fullName evidence="9">FtsX-like permease family protein</fullName>
    </submittedName>
</protein>
<comment type="caution">
    <text evidence="9">The sequence shown here is derived from an EMBL/GenBank/DDBJ whole genome shotgun (WGS) entry which is preliminary data.</text>
</comment>
<dbReference type="AlphaFoldDB" id="A0A538U664"/>